<dbReference type="InterPro" id="IPR036689">
    <property type="entry name" value="ESAT-6-like_sf"/>
</dbReference>
<name>A0A7D6ZIU0_9NOCA</name>
<dbReference type="Proteomes" id="UP000515512">
    <property type="component" value="Chromosome"/>
</dbReference>
<gene>
    <name evidence="7" type="ORF">H0264_06905</name>
</gene>
<feature type="compositionally biased region" description="Gly residues" evidence="5">
    <location>
        <begin position="246"/>
        <end position="268"/>
    </location>
</feature>
<dbReference type="KEGG" id="nhu:H0264_06905"/>
<evidence type="ECO:0000256" key="4">
    <source>
        <dbReference type="ARBA" id="ARBA00022807"/>
    </source>
</evidence>
<dbReference type="InterPro" id="IPR038765">
    <property type="entry name" value="Papain-like_cys_pep_sf"/>
</dbReference>
<dbReference type="SUPFAM" id="SSF54001">
    <property type="entry name" value="Cysteine proteinases"/>
    <property type="match status" value="1"/>
</dbReference>
<sequence length="412" mass="40775">MSATTELSEEIAVDVAGLAQAIAELSEIFGNGSAGGVADALRQTSATVDGVHAEGREGIDGLYAAWRGGAGDAAMGMALEVQTAAATLSDQGNAMAQAVDRAAGVIGQGQRELKEIERSFGETVAGLGAEGLSPAGKQVIVSEAIEHLGRAVRVVERVRAELEVETAAMEELATPPPIPEAAGAVPASGVGAEVVSAAVGAQGGGAGQIRPAGGSGDDGTAASYGMTAIPASTGLASAVTGGRGGTAYRGSSGGRGGTSGNGRGGIAGNGRDTDEMRTTATGVKLTLPDGSTVEAPNQQAADAVRNAIAAVGTPYVWGGTTPGAGLDCSGLTQWAYAEAGVFLPRLAQEQGHGHAQIGPGDLMPGDLAVWDGHVAMVIGNGLLVEAGDPVQIGPIRTENIGMQFLGFYRPTA</sequence>
<dbReference type="InterPro" id="IPR051794">
    <property type="entry name" value="PG_Endopeptidase_C40"/>
</dbReference>
<feature type="region of interest" description="Disordered" evidence="5">
    <location>
        <begin position="246"/>
        <end position="274"/>
    </location>
</feature>
<organism evidence="7 8">
    <name type="scientific">Nocardia huaxiensis</name>
    <dbReference type="NCBI Taxonomy" id="2755382"/>
    <lineage>
        <taxon>Bacteria</taxon>
        <taxon>Bacillati</taxon>
        <taxon>Actinomycetota</taxon>
        <taxon>Actinomycetes</taxon>
        <taxon>Mycobacteriales</taxon>
        <taxon>Nocardiaceae</taxon>
        <taxon>Nocardia</taxon>
    </lineage>
</organism>
<keyword evidence="8" id="KW-1185">Reference proteome</keyword>
<dbReference type="GO" id="GO:0008234">
    <property type="term" value="F:cysteine-type peptidase activity"/>
    <property type="evidence" value="ECO:0007669"/>
    <property type="project" value="UniProtKB-KW"/>
</dbReference>
<dbReference type="SUPFAM" id="SSF140453">
    <property type="entry name" value="EsxAB dimer-like"/>
    <property type="match status" value="1"/>
</dbReference>
<evidence type="ECO:0000256" key="5">
    <source>
        <dbReference type="SAM" id="MobiDB-lite"/>
    </source>
</evidence>
<evidence type="ECO:0000259" key="6">
    <source>
        <dbReference type="PROSITE" id="PS51935"/>
    </source>
</evidence>
<dbReference type="Pfam" id="PF00877">
    <property type="entry name" value="NLPC_P60"/>
    <property type="match status" value="1"/>
</dbReference>
<evidence type="ECO:0000313" key="7">
    <source>
        <dbReference type="EMBL" id="QLY32019.1"/>
    </source>
</evidence>
<protein>
    <submittedName>
        <fullName evidence="7">C40 family peptidase</fullName>
    </submittedName>
</protein>
<feature type="domain" description="NlpC/P60" evidence="6">
    <location>
        <begin position="297"/>
        <end position="412"/>
    </location>
</feature>
<dbReference type="AlphaFoldDB" id="A0A7D6ZIU0"/>
<dbReference type="InterPro" id="IPR000064">
    <property type="entry name" value="NLP_P60_dom"/>
</dbReference>
<dbReference type="Gene3D" id="3.90.1720.10">
    <property type="entry name" value="endopeptidase domain like (from Nostoc punctiforme)"/>
    <property type="match status" value="1"/>
</dbReference>
<accession>A0A7D6ZIU0</accession>
<dbReference type="PANTHER" id="PTHR47359:SF3">
    <property type="entry name" value="NLP_P60 DOMAIN-CONTAINING PROTEIN-RELATED"/>
    <property type="match status" value="1"/>
</dbReference>
<dbReference type="EMBL" id="CP059399">
    <property type="protein sequence ID" value="QLY32019.1"/>
    <property type="molecule type" value="Genomic_DNA"/>
</dbReference>
<dbReference type="PANTHER" id="PTHR47359">
    <property type="entry name" value="PEPTIDOGLYCAN DL-ENDOPEPTIDASE CWLO"/>
    <property type="match status" value="1"/>
</dbReference>
<evidence type="ECO:0000256" key="3">
    <source>
        <dbReference type="ARBA" id="ARBA00022801"/>
    </source>
</evidence>
<reference evidence="7 8" key="1">
    <citation type="submission" date="2020-07" db="EMBL/GenBank/DDBJ databases">
        <authorList>
            <person name="Zhuang K."/>
            <person name="Ran Y."/>
        </authorList>
    </citation>
    <scope>NUCLEOTIDE SEQUENCE [LARGE SCALE GENOMIC DNA]</scope>
    <source>
        <strain evidence="7 8">WCH-YHL-001</strain>
    </source>
</reference>
<evidence type="ECO:0000313" key="8">
    <source>
        <dbReference type="Proteomes" id="UP000515512"/>
    </source>
</evidence>
<keyword evidence="4" id="KW-0788">Thiol protease</keyword>
<dbReference type="RefSeq" id="WP_181583193.1">
    <property type="nucleotide sequence ID" value="NZ_CP059399.1"/>
</dbReference>
<keyword evidence="3" id="KW-0378">Hydrolase</keyword>
<evidence type="ECO:0000256" key="2">
    <source>
        <dbReference type="ARBA" id="ARBA00022670"/>
    </source>
</evidence>
<evidence type="ECO:0000256" key="1">
    <source>
        <dbReference type="ARBA" id="ARBA00007074"/>
    </source>
</evidence>
<comment type="similarity">
    <text evidence="1">Belongs to the peptidase C40 family.</text>
</comment>
<dbReference type="PROSITE" id="PS51935">
    <property type="entry name" value="NLPC_P60"/>
    <property type="match status" value="1"/>
</dbReference>
<keyword evidence="2" id="KW-0645">Protease</keyword>
<proteinExistence type="inferred from homology"/>
<dbReference type="GO" id="GO:0006508">
    <property type="term" value="P:proteolysis"/>
    <property type="evidence" value="ECO:0007669"/>
    <property type="project" value="UniProtKB-KW"/>
</dbReference>